<name>A0AAN9F3Q0_CROPI</name>
<keyword evidence="3" id="KW-1185">Reference proteome</keyword>
<gene>
    <name evidence="2" type="ORF">RIF29_20000</name>
</gene>
<dbReference type="Proteomes" id="UP001372338">
    <property type="component" value="Unassembled WGS sequence"/>
</dbReference>
<evidence type="ECO:0000256" key="1">
    <source>
        <dbReference type="SAM" id="SignalP"/>
    </source>
</evidence>
<dbReference type="InterPro" id="IPR016049">
    <property type="entry name" value="RNA_pol_Rpc34-like"/>
</dbReference>
<dbReference type="AlphaFoldDB" id="A0AAN9F3Q0"/>
<evidence type="ECO:0000313" key="2">
    <source>
        <dbReference type="EMBL" id="KAK7267331.1"/>
    </source>
</evidence>
<organism evidence="2 3">
    <name type="scientific">Crotalaria pallida</name>
    <name type="common">Smooth rattlebox</name>
    <name type="synonym">Crotalaria striata</name>
    <dbReference type="NCBI Taxonomy" id="3830"/>
    <lineage>
        <taxon>Eukaryota</taxon>
        <taxon>Viridiplantae</taxon>
        <taxon>Streptophyta</taxon>
        <taxon>Embryophyta</taxon>
        <taxon>Tracheophyta</taxon>
        <taxon>Spermatophyta</taxon>
        <taxon>Magnoliopsida</taxon>
        <taxon>eudicotyledons</taxon>
        <taxon>Gunneridae</taxon>
        <taxon>Pentapetalae</taxon>
        <taxon>rosids</taxon>
        <taxon>fabids</taxon>
        <taxon>Fabales</taxon>
        <taxon>Fabaceae</taxon>
        <taxon>Papilionoideae</taxon>
        <taxon>50 kb inversion clade</taxon>
        <taxon>genistoids sensu lato</taxon>
        <taxon>core genistoids</taxon>
        <taxon>Crotalarieae</taxon>
        <taxon>Crotalaria</taxon>
    </lineage>
</organism>
<feature type="signal peptide" evidence="1">
    <location>
        <begin position="1"/>
        <end position="21"/>
    </location>
</feature>
<proteinExistence type="predicted"/>
<keyword evidence="1" id="KW-0732">Signal</keyword>
<reference evidence="2 3" key="1">
    <citation type="submission" date="2024-01" db="EMBL/GenBank/DDBJ databases">
        <title>The genomes of 5 underutilized Papilionoideae crops provide insights into root nodulation and disease resistanc.</title>
        <authorList>
            <person name="Yuan L."/>
        </authorList>
    </citation>
    <scope>NUCLEOTIDE SEQUENCE [LARGE SCALE GENOMIC DNA]</scope>
    <source>
        <strain evidence="2">ZHUSHIDOU_FW_LH</strain>
        <tissue evidence="2">Leaf</tissue>
    </source>
</reference>
<dbReference type="PANTHER" id="PTHR12780">
    <property type="entry name" value="RNA POLYMERASE III DNA DIRECTED , 39KD SUBUNIT-RELATED"/>
    <property type="match status" value="1"/>
</dbReference>
<accession>A0AAN9F3Q0</accession>
<feature type="chain" id="PRO_5042988690" evidence="1">
    <location>
        <begin position="22"/>
        <end position="164"/>
    </location>
</feature>
<dbReference type="EMBL" id="JAYWIO010000004">
    <property type="protein sequence ID" value="KAK7267331.1"/>
    <property type="molecule type" value="Genomic_DNA"/>
</dbReference>
<comment type="caution">
    <text evidence="2">The sequence shown here is derived from an EMBL/GenBank/DDBJ whole genome shotgun (WGS) entry which is preliminary data.</text>
</comment>
<evidence type="ECO:0000313" key="3">
    <source>
        <dbReference type="Proteomes" id="UP001372338"/>
    </source>
</evidence>
<sequence>MWSSATAVLATVCSLRSPAIALSATLCSPIPFGSHPLVLLSLSLRSPLTRVSLSSLRHDFCSRQDLAAVGSGGNESSFLIASEFEPSEDRSKDRKVVVGAMASIPCGVCPRIRVCTPNGIVNPTNCLHYQNWYDEYYQTPRVWLTGYDEVNGKATIINIHRIHI</sequence>
<protein>
    <submittedName>
        <fullName evidence="2">Uncharacterized protein</fullName>
    </submittedName>
</protein>